<accession>A0A7N2RE18</accession>
<dbReference type="EnsemblPlants" id="QL12p000010:mrna">
    <property type="protein sequence ID" value="QL12p000010:mrna"/>
    <property type="gene ID" value="QL12p000010"/>
</dbReference>
<sequence length="217" mass="23698">MRHSKNSVSLSLLLHSISVSAPLSDLAPSPFRRTHSLSSALSFFVAVSPPSRSVSVSAPVSHSPSLSPSASSSPSPSASPSPSPSPSQQTAGMKCRNEIFRTYLCWGGRVKALFTIVPCMAAVPAQLPDEFGPGPINDSVLSFQCMVMRISWVKLDWLTDPGPLKCRGRNDEFRKRRRIVVDDRIVDIVKRVGLEGLYRTPGREIDHNLITAFIEKD</sequence>
<keyword evidence="2" id="KW-0732">Signal</keyword>
<keyword evidence="4" id="KW-1185">Reference proteome</keyword>
<proteinExistence type="predicted"/>
<protein>
    <submittedName>
        <fullName evidence="3">Uncharacterized protein</fullName>
    </submittedName>
</protein>
<dbReference type="Gramene" id="QL12p000010:mrna">
    <property type="protein sequence ID" value="QL12p000010:mrna"/>
    <property type="gene ID" value="QL12p000010"/>
</dbReference>
<evidence type="ECO:0000313" key="3">
    <source>
        <dbReference type="EnsemblPlants" id="QL12p000010:mrna"/>
    </source>
</evidence>
<feature type="region of interest" description="Disordered" evidence="1">
    <location>
        <begin position="65"/>
        <end position="92"/>
    </location>
</feature>
<reference evidence="3 4" key="1">
    <citation type="journal article" date="2016" name="G3 (Bethesda)">
        <title>First Draft Assembly and Annotation of the Genome of a California Endemic Oak Quercus lobata Nee (Fagaceae).</title>
        <authorList>
            <person name="Sork V.L."/>
            <person name="Fitz-Gibbon S.T."/>
            <person name="Puiu D."/>
            <person name="Crepeau M."/>
            <person name="Gugger P.F."/>
            <person name="Sherman R."/>
            <person name="Stevens K."/>
            <person name="Langley C.H."/>
            <person name="Pellegrini M."/>
            <person name="Salzberg S.L."/>
        </authorList>
    </citation>
    <scope>NUCLEOTIDE SEQUENCE [LARGE SCALE GENOMIC DNA]</scope>
    <source>
        <strain evidence="3 4">cv. SW786</strain>
    </source>
</reference>
<reference evidence="3" key="2">
    <citation type="submission" date="2021-01" db="UniProtKB">
        <authorList>
            <consortium name="EnsemblPlants"/>
        </authorList>
    </citation>
    <scope>IDENTIFICATION</scope>
</reference>
<evidence type="ECO:0000313" key="4">
    <source>
        <dbReference type="Proteomes" id="UP000594261"/>
    </source>
</evidence>
<dbReference type="EMBL" id="LRBV02000012">
    <property type="status" value="NOT_ANNOTATED_CDS"/>
    <property type="molecule type" value="Genomic_DNA"/>
</dbReference>
<dbReference type="Gramene" id="QL12p000130:mrna">
    <property type="protein sequence ID" value="QL12p000130:mrna"/>
    <property type="gene ID" value="QL12p000130"/>
</dbReference>
<dbReference type="EnsemblPlants" id="QL12p000130:mrna">
    <property type="protein sequence ID" value="QL12p000130:mrna"/>
    <property type="gene ID" value="QL12p000130"/>
</dbReference>
<organism evidence="3 4">
    <name type="scientific">Quercus lobata</name>
    <name type="common">Valley oak</name>
    <dbReference type="NCBI Taxonomy" id="97700"/>
    <lineage>
        <taxon>Eukaryota</taxon>
        <taxon>Viridiplantae</taxon>
        <taxon>Streptophyta</taxon>
        <taxon>Embryophyta</taxon>
        <taxon>Tracheophyta</taxon>
        <taxon>Spermatophyta</taxon>
        <taxon>Magnoliopsida</taxon>
        <taxon>eudicotyledons</taxon>
        <taxon>Gunneridae</taxon>
        <taxon>Pentapetalae</taxon>
        <taxon>rosids</taxon>
        <taxon>fabids</taxon>
        <taxon>Fagales</taxon>
        <taxon>Fagaceae</taxon>
        <taxon>Quercus</taxon>
    </lineage>
</organism>
<feature type="compositionally biased region" description="Low complexity" evidence="1">
    <location>
        <begin position="65"/>
        <end position="76"/>
    </location>
</feature>
<name>A0A7N2RE18_QUELO</name>
<feature type="chain" id="PRO_5036207979" evidence="2">
    <location>
        <begin position="22"/>
        <end position="217"/>
    </location>
</feature>
<dbReference type="Proteomes" id="UP000594261">
    <property type="component" value="Chromosome 12"/>
</dbReference>
<dbReference type="InParanoid" id="A0A7N2RE18"/>
<evidence type="ECO:0000256" key="1">
    <source>
        <dbReference type="SAM" id="MobiDB-lite"/>
    </source>
</evidence>
<evidence type="ECO:0000256" key="2">
    <source>
        <dbReference type="SAM" id="SignalP"/>
    </source>
</evidence>
<feature type="signal peptide" evidence="2">
    <location>
        <begin position="1"/>
        <end position="21"/>
    </location>
</feature>
<dbReference type="AlphaFoldDB" id="A0A7N2RE18"/>